<comment type="caution">
    <text evidence="1">The sequence shown here is derived from an EMBL/GenBank/DDBJ whole genome shotgun (WGS) entry which is preliminary data.</text>
</comment>
<accession>A0AAV7I5Q0</accession>
<name>A0AAV7I5Q0_COTGL</name>
<dbReference type="EMBL" id="JAHXZJ010002609">
    <property type="protein sequence ID" value="KAH0540561.1"/>
    <property type="molecule type" value="Genomic_DNA"/>
</dbReference>
<proteinExistence type="predicted"/>
<sequence length="109" mass="12633">MYYDRYTYTLCPTLHSDPRTIAFRPRDDIVATLGVCLTDPLLFYEFPMPESPFKTHKEGNEYWNEKEVSGGMKEVWARIRCGNLTRAGKAGLEDWRIGHAGCAKKRMKQ</sequence>
<evidence type="ECO:0000313" key="1">
    <source>
        <dbReference type="EMBL" id="KAH0540561.1"/>
    </source>
</evidence>
<dbReference type="Proteomes" id="UP000826195">
    <property type="component" value="Unassembled WGS sequence"/>
</dbReference>
<keyword evidence="2" id="KW-1185">Reference proteome</keyword>
<organism evidence="1 2">
    <name type="scientific">Cotesia glomerata</name>
    <name type="common">Lepidopteran parasitic wasp</name>
    <name type="synonym">Apanteles glomeratus</name>
    <dbReference type="NCBI Taxonomy" id="32391"/>
    <lineage>
        <taxon>Eukaryota</taxon>
        <taxon>Metazoa</taxon>
        <taxon>Ecdysozoa</taxon>
        <taxon>Arthropoda</taxon>
        <taxon>Hexapoda</taxon>
        <taxon>Insecta</taxon>
        <taxon>Pterygota</taxon>
        <taxon>Neoptera</taxon>
        <taxon>Endopterygota</taxon>
        <taxon>Hymenoptera</taxon>
        <taxon>Apocrita</taxon>
        <taxon>Ichneumonoidea</taxon>
        <taxon>Braconidae</taxon>
        <taxon>Microgastrinae</taxon>
        <taxon>Cotesia</taxon>
    </lineage>
</organism>
<protein>
    <submittedName>
        <fullName evidence="1">Uncharacterized protein</fullName>
    </submittedName>
</protein>
<evidence type="ECO:0000313" key="2">
    <source>
        <dbReference type="Proteomes" id="UP000826195"/>
    </source>
</evidence>
<dbReference type="AlphaFoldDB" id="A0AAV7I5Q0"/>
<gene>
    <name evidence="1" type="ORF">KQX54_018295</name>
</gene>
<reference evidence="1 2" key="1">
    <citation type="journal article" date="2021" name="J. Hered.">
        <title>A chromosome-level genome assembly of the parasitoid wasp, Cotesia glomerata (Hymenoptera: Braconidae).</title>
        <authorList>
            <person name="Pinto B.J."/>
            <person name="Weis J.J."/>
            <person name="Gamble T."/>
            <person name="Ode P.J."/>
            <person name="Paul R."/>
            <person name="Zaspel J.M."/>
        </authorList>
    </citation>
    <scope>NUCLEOTIDE SEQUENCE [LARGE SCALE GENOMIC DNA]</scope>
    <source>
        <strain evidence="1">CgM1</strain>
    </source>
</reference>